<keyword evidence="3" id="KW-1185">Reference proteome</keyword>
<dbReference type="EMBL" id="OU466859">
    <property type="protein sequence ID" value="CAH2053429.1"/>
    <property type="molecule type" value="Genomic_DNA"/>
</dbReference>
<evidence type="ECO:0000313" key="3">
    <source>
        <dbReference type="Proteomes" id="UP000836841"/>
    </source>
</evidence>
<gene>
    <name evidence="2" type="ORF">TAV2_LOCUS8758</name>
</gene>
<feature type="chain" id="PRO_5043628129" evidence="1">
    <location>
        <begin position="22"/>
        <end position="63"/>
    </location>
</feature>
<sequence>MTRAIGTTFSLFLSMIPSVRAQNPNKETSESDSDHHHLTSFSFFKSSEIELIPPSSMQNQFSE</sequence>
<feature type="signal peptide" evidence="1">
    <location>
        <begin position="1"/>
        <end position="21"/>
    </location>
</feature>
<dbReference type="Proteomes" id="UP000836841">
    <property type="component" value="Chromosome 3"/>
</dbReference>
<reference evidence="2 3" key="1">
    <citation type="submission" date="2022-03" db="EMBL/GenBank/DDBJ databases">
        <authorList>
            <person name="Nunn A."/>
            <person name="Chopra R."/>
            <person name="Nunn A."/>
            <person name="Contreras Garrido A."/>
        </authorList>
    </citation>
    <scope>NUCLEOTIDE SEQUENCE [LARGE SCALE GENOMIC DNA]</scope>
</reference>
<dbReference type="AlphaFoldDB" id="A0AAU9S238"/>
<keyword evidence="1" id="KW-0732">Signal</keyword>
<evidence type="ECO:0000313" key="2">
    <source>
        <dbReference type="EMBL" id="CAH2053429.1"/>
    </source>
</evidence>
<organism evidence="2 3">
    <name type="scientific">Thlaspi arvense</name>
    <name type="common">Field penny-cress</name>
    <dbReference type="NCBI Taxonomy" id="13288"/>
    <lineage>
        <taxon>Eukaryota</taxon>
        <taxon>Viridiplantae</taxon>
        <taxon>Streptophyta</taxon>
        <taxon>Embryophyta</taxon>
        <taxon>Tracheophyta</taxon>
        <taxon>Spermatophyta</taxon>
        <taxon>Magnoliopsida</taxon>
        <taxon>eudicotyledons</taxon>
        <taxon>Gunneridae</taxon>
        <taxon>Pentapetalae</taxon>
        <taxon>rosids</taxon>
        <taxon>malvids</taxon>
        <taxon>Brassicales</taxon>
        <taxon>Brassicaceae</taxon>
        <taxon>Thlaspideae</taxon>
        <taxon>Thlaspi</taxon>
    </lineage>
</organism>
<evidence type="ECO:0000256" key="1">
    <source>
        <dbReference type="SAM" id="SignalP"/>
    </source>
</evidence>
<name>A0AAU9S238_THLAR</name>
<proteinExistence type="predicted"/>
<protein>
    <submittedName>
        <fullName evidence="2">Uncharacterized protein</fullName>
    </submittedName>
</protein>
<accession>A0AAU9S238</accession>